<comment type="caution">
    <text evidence="1">The sequence shown here is derived from an EMBL/GenBank/DDBJ whole genome shotgun (WGS) entry which is preliminary data.</text>
</comment>
<organism evidence="1 2">
    <name type="scientific">Euphydryas editha</name>
    <name type="common">Edith's checkerspot</name>
    <dbReference type="NCBI Taxonomy" id="104508"/>
    <lineage>
        <taxon>Eukaryota</taxon>
        <taxon>Metazoa</taxon>
        <taxon>Ecdysozoa</taxon>
        <taxon>Arthropoda</taxon>
        <taxon>Hexapoda</taxon>
        <taxon>Insecta</taxon>
        <taxon>Pterygota</taxon>
        <taxon>Neoptera</taxon>
        <taxon>Endopterygota</taxon>
        <taxon>Lepidoptera</taxon>
        <taxon>Glossata</taxon>
        <taxon>Ditrysia</taxon>
        <taxon>Papilionoidea</taxon>
        <taxon>Nymphalidae</taxon>
        <taxon>Nymphalinae</taxon>
        <taxon>Euphydryas</taxon>
    </lineage>
</organism>
<evidence type="ECO:0000313" key="2">
    <source>
        <dbReference type="Proteomes" id="UP001153954"/>
    </source>
</evidence>
<keyword evidence="2" id="KW-1185">Reference proteome</keyword>
<reference evidence="1" key="1">
    <citation type="submission" date="2022-03" db="EMBL/GenBank/DDBJ databases">
        <authorList>
            <person name="Tunstrom K."/>
        </authorList>
    </citation>
    <scope>NUCLEOTIDE SEQUENCE</scope>
</reference>
<dbReference type="AlphaFoldDB" id="A0AAU9UWT4"/>
<dbReference type="Proteomes" id="UP001153954">
    <property type="component" value="Unassembled WGS sequence"/>
</dbReference>
<accession>A0AAU9UWT4</accession>
<dbReference type="EMBL" id="CAKOGL010000026">
    <property type="protein sequence ID" value="CAH2103945.1"/>
    <property type="molecule type" value="Genomic_DNA"/>
</dbReference>
<sequence>MWDEVARMRGQVQDTLLRRWMEDQLAPPVPGQWMVDEVRPVLRGVTNRSRCVVEWRPQISKHSVRRLSARWTDDLRKIAGGGWMRIVENWDAWGELG</sequence>
<evidence type="ECO:0000313" key="1">
    <source>
        <dbReference type="EMBL" id="CAH2103945.1"/>
    </source>
</evidence>
<name>A0AAU9UWT4_EUPED</name>
<proteinExistence type="predicted"/>
<protein>
    <submittedName>
        <fullName evidence="1">Uncharacterized protein</fullName>
    </submittedName>
</protein>
<gene>
    <name evidence="1" type="ORF">EEDITHA_LOCUS18388</name>
</gene>